<evidence type="ECO:0000256" key="5">
    <source>
        <dbReference type="ARBA" id="ARBA00022989"/>
    </source>
</evidence>
<dbReference type="InterPro" id="IPR049142">
    <property type="entry name" value="MS_channel_1st"/>
</dbReference>
<sequence length="279" mass="31541">MSVFSRYWKQFFTSEMIESIISKSISLIILVICFYIGKWVLQFLVHHIINRVLMASKVDDKRRETLLKLFQNLLNYLLYFLLIYSILITLGVPVSGLLAGAGIAGVAIGLGAQGFLTDVVNGIFILSERQLDVGENVVLGSIDGIVTRVGIRTTQIKDFDGTMHFIPNRNITVVSNLSRFPIRARIDIPIYPNTDISEVRRVIEQVNQEETSHYPKITKAPEILGITTLSNGQLVFRIDIFAQSGFQLPIEYTFYTLYQKALTKEGVFKEGELPLPHKQ</sequence>
<dbReference type="Pfam" id="PF00924">
    <property type="entry name" value="MS_channel_2nd"/>
    <property type="match status" value="1"/>
</dbReference>
<organism evidence="10 11">
    <name type="scientific">Streptococcus pacificus</name>
    <dbReference type="NCBI Taxonomy" id="2740577"/>
    <lineage>
        <taxon>Bacteria</taxon>
        <taxon>Bacillati</taxon>
        <taxon>Bacillota</taxon>
        <taxon>Bacilli</taxon>
        <taxon>Lactobacillales</taxon>
        <taxon>Streptococcaceae</taxon>
        <taxon>Streptococcus</taxon>
    </lineage>
</organism>
<keyword evidence="11" id="KW-1185">Reference proteome</keyword>
<name>A0ABS0ZJH2_9STRE</name>
<dbReference type="Gene3D" id="3.30.70.100">
    <property type="match status" value="1"/>
</dbReference>
<evidence type="ECO:0000256" key="2">
    <source>
        <dbReference type="ARBA" id="ARBA00008017"/>
    </source>
</evidence>
<feature type="domain" description="Mechanosensitive ion channel MscS" evidence="8">
    <location>
        <begin position="116"/>
        <end position="179"/>
    </location>
</feature>
<dbReference type="Gene3D" id="1.10.287.1260">
    <property type="match status" value="1"/>
</dbReference>
<dbReference type="Proteomes" id="UP000653045">
    <property type="component" value="Unassembled WGS sequence"/>
</dbReference>
<dbReference type="SUPFAM" id="SSF82861">
    <property type="entry name" value="Mechanosensitive channel protein MscS (YggB), transmembrane region"/>
    <property type="match status" value="1"/>
</dbReference>
<comment type="subcellular location">
    <subcellularLocation>
        <location evidence="1">Cell membrane</location>
        <topology evidence="1">Multi-pass membrane protein</topology>
    </subcellularLocation>
</comment>
<dbReference type="Gene3D" id="2.30.30.60">
    <property type="match status" value="1"/>
</dbReference>
<gene>
    <name evidence="10" type="ORF">JHK62_05655</name>
</gene>
<evidence type="ECO:0000259" key="9">
    <source>
        <dbReference type="Pfam" id="PF21088"/>
    </source>
</evidence>
<feature type="transmembrane region" description="Helical" evidence="7">
    <location>
        <begin position="20"/>
        <end position="41"/>
    </location>
</feature>
<evidence type="ECO:0000256" key="6">
    <source>
        <dbReference type="ARBA" id="ARBA00023136"/>
    </source>
</evidence>
<dbReference type="InterPro" id="IPR006685">
    <property type="entry name" value="MscS_channel_2nd"/>
</dbReference>
<dbReference type="InterPro" id="IPR010920">
    <property type="entry name" value="LSM_dom_sf"/>
</dbReference>
<keyword evidence="6 7" id="KW-0472">Membrane</keyword>
<accession>A0ABS0ZJH2</accession>
<evidence type="ECO:0000256" key="4">
    <source>
        <dbReference type="ARBA" id="ARBA00022692"/>
    </source>
</evidence>
<evidence type="ECO:0000256" key="3">
    <source>
        <dbReference type="ARBA" id="ARBA00022475"/>
    </source>
</evidence>
<dbReference type="InterPro" id="IPR023408">
    <property type="entry name" value="MscS_beta-dom_sf"/>
</dbReference>
<dbReference type="InterPro" id="IPR045276">
    <property type="entry name" value="YbiO_bact"/>
</dbReference>
<dbReference type="EMBL" id="JAENBO010000004">
    <property type="protein sequence ID" value="MBJ8326153.1"/>
    <property type="molecule type" value="Genomic_DNA"/>
</dbReference>
<keyword evidence="4 7" id="KW-0812">Transmembrane</keyword>
<keyword evidence="3" id="KW-1003">Cell membrane</keyword>
<dbReference type="Pfam" id="PF21088">
    <property type="entry name" value="MS_channel_1st"/>
    <property type="match status" value="1"/>
</dbReference>
<dbReference type="PANTHER" id="PTHR30460:SF0">
    <property type="entry name" value="MODERATE CONDUCTANCE MECHANOSENSITIVE CHANNEL YBIO"/>
    <property type="match status" value="1"/>
</dbReference>
<dbReference type="SUPFAM" id="SSF50182">
    <property type="entry name" value="Sm-like ribonucleoproteins"/>
    <property type="match status" value="1"/>
</dbReference>
<comment type="caution">
    <text evidence="10">The sequence shown here is derived from an EMBL/GenBank/DDBJ whole genome shotgun (WGS) entry which is preliminary data.</text>
</comment>
<dbReference type="PANTHER" id="PTHR30460">
    <property type="entry name" value="MODERATE CONDUCTANCE MECHANOSENSITIVE CHANNEL YBIO"/>
    <property type="match status" value="1"/>
</dbReference>
<reference evidence="10 11" key="1">
    <citation type="journal article" date="2021" name="Int. J. Syst. Evol. Microbiol.">
        <title>Streptococcus vicugnae sp. nov., isolated from faeces of alpacas (Vicugna pacos) and cattle (Bos taurus), Streptococcus zalophi sp. nov., and Streptococcus pacificus sp. nov., isolated from respiratory tract of California sea lions (Zalophus californianus).</title>
        <authorList>
            <person name="Volokhov D.V."/>
            <person name="Zagorodnyaya T.A."/>
            <person name="Shen Z."/>
            <person name="Blom J."/>
            <person name="Furtak V.A."/>
            <person name="Eisenberg T."/>
            <person name="Fan P."/>
            <person name="Jeong K.C."/>
            <person name="Gao Y."/>
            <person name="Zhang S."/>
            <person name="Amselle M."/>
        </authorList>
    </citation>
    <scope>NUCLEOTIDE SEQUENCE [LARGE SCALE GENOMIC DNA]</scope>
    <source>
        <strain evidence="10 11">CSL7591</strain>
    </source>
</reference>
<dbReference type="RefSeq" id="WP_199575801.1">
    <property type="nucleotide sequence ID" value="NZ_JAENBO010000004.1"/>
</dbReference>
<evidence type="ECO:0000313" key="10">
    <source>
        <dbReference type="EMBL" id="MBJ8326153.1"/>
    </source>
</evidence>
<feature type="domain" description="Mechanosensitive ion channel transmembrane helices 2/3" evidence="9">
    <location>
        <begin position="72"/>
        <end position="113"/>
    </location>
</feature>
<feature type="transmembrane region" description="Helical" evidence="7">
    <location>
        <begin position="73"/>
        <end position="92"/>
    </location>
</feature>
<keyword evidence="5 7" id="KW-1133">Transmembrane helix</keyword>
<feature type="transmembrane region" description="Helical" evidence="7">
    <location>
        <begin position="98"/>
        <end position="120"/>
    </location>
</feature>
<proteinExistence type="inferred from homology"/>
<comment type="similarity">
    <text evidence="2">Belongs to the MscS (TC 1.A.23) family.</text>
</comment>
<evidence type="ECO:0000256" key="1">
    <source>
        <dbReference type="ARBA" id="ARBA00004651"/>
    </source>
</evidence>
<evidence type="ECO:0000313" key="11">
    <source>
        <dbReference type="Proteomes" id="UP000653045"/>
    </source>
</evidence>
<evidence type="ECO:0000259" key="8">
    <source>
        <dbReference type="Pfam" id="PF00924"/>
    </source>
</evidence>
<protein>
    <submittedName>
        <fullName evidence="10">Mechanosensitive ion channel</fullName>
    </submittedName>
</protein>
<dbReference type="InterPro" id="IPR011014">
    <property type="entry name" value="MscS_channel_TM-2"/>
</dbReference>
<evidence type="ECO:0000256" key="7">
    <source>
        <dbReference type="SAM" id="Phobius"/>
    </source>
</evidence>